<dbReference type="PROSITE" id="PS51684">
    <property type="entry name" value="SAM_MT_TRM5_TYW2"/>
    <property type="match status" value="1"/>
</dbReference>
<sequence>MPLQLVISDPTRVKTIKTELESIGAFVKPIRSDPQGRIIVRTNETSPSELERRFPGETIEQYEDAIEVKKGAPTSQDLMSFTAWYFTEVCPVGRAQLEQMLDCTPSKYSVYPPVLLLNNSTKRTFQHEVFTGVPNMPVFYDALLEFMGLGILALNKPIDENDEVRKPDNLQVLHCLRGKTYNEDEVWCQLKQNGIWQVWNPFHTMFSRGNVKEKKRILDTFSDVAGHDVIDLYCGIGYFSFSYLRLGCRYLFGFDLNPWSIDGLHRGLTLNDYFSRDPAHLSWFVYNETNEASIGRIAEVRQRLQLGLLRVRHINLGLLPSSEQGWPVSVSILRTHHDWAACPTVSLHIHENVHIGSLTDGTFTERVLRRLTDLAELPGDQQQHSWQFTAKRLERIKTFAPDVWHVCLDVDVEQKRNGQGKQQ</sequence>
<dbReference type="HOGENOM" id="CLU_023588_1_0_1"/>
<dbReference type="InterPro" id="IPR026274">
    <property type="entry name" value="tRNA_wybutosine_synth_prot_2"/>
</dbReference>
<evidence type="ECO:0000256" key="2">
    <source>
        <dbReference type="ARBA" id="ARBA00022679"/>
    </source>
</evidence>
<proteinExistence type="inferred from homology"/>
<dbReference type="KEGG" id="kng:KNAG_0H01920"/>
<dbReference type="PANTHER" id="PTHR23245">
    <property type="entry name" value="TRNA METHYLTRANSFERASE"/>
    <property type="match status" value="1"/>
</dbReference>
<dbReference type="Gene3D" id="3.40.50.150">
    <property type="entry name" value="Vaccinia Virus protein VP39"/>
    <property type="match status" value="1"/>
</dbReference>
<evidence type="ECO:0000313" key="8">
    <source>
        <dbReference type="EMBL" id="CCK71606.1"/>
    </source>
</evidence>
<dbReference type="GO" id="GO:0008757">
    <property type="term" value="F:S-adenosylmethionine-dependent methyltransferase activity"/>
    <property type="evidence" value="ECO:0007669"/>
    <property type="project" value="EnsemblFungi"/>
</dbReference>
<reference evidence="9" key="2">
    <citation type="submission" date="2012-08" db="EMBL/GenBank/DDBJ databases">
        <title>Genome sequence of Kazachstania naganishii.</title>
        <authorList>
            <person name="Gordon J.L."/>
            <person name="Armisen D."/>
            <person name="Proux-Wera E."/>
            <person name="OhEigeartaigh S.S."/>
            <person name="Byrne K.P."/>
            <person name="Wolfe K.H."/>
        </authorList>
    </citation>
    <scope>NUCLEOTIDE SEQUENCE [LARGE SCALE GENOMIC DNA]</scope>
    <source>
        <strain evidence="9">ATCC MYA-139 / BCRC 22969 / CBS 8797 / CCRC 22969 / KCTC 17520 / NBRC 10181 / NCYC 3082</strain>
    </source>
</reference>
<keyword evidence="4 6" id="KW-0819">tRNA processing</keyword>
<evidence type="ECO:0000256" key="5">
    <source>
        <dbReference type="ARBA" id="ARBA00049400"/>
    </source>
</evidence>
<dbReference type="PANTHER" id="PTHR23245:SF25">
    <property type="entry name" value="TRNA WYBUTOSINE-SYNTHESIZING PROTEIN 2 HOMOLOG"/>
    <property type="match status" value="1"/>
</dbReference>
<dbReference type="GO" id="GO:0031591">
    <property type="term" value="P:wybutosine biosynthetic process"/>
    <property type="evidence" value="ECO:0007669"/>
    <property type="project" value="EnsemblFungi"/>
</dbReference>
<dbReference type="GeneID" id="34527338"/>
<dbReference type="STRING" id="1071383.J7S9N5"/>
<evidence type="ECO:0000256" key="1">
    <source>
        <dbReference type="ARBA" id="ARBA00004797"/>
    </source>
</evidence>
<evidence type="ECO:0000313" key="9">
    <source>
        <dbReference type="Proteomes" id="UP000006310"/>
    </source>
</evidence>
<dbReference type="eggNOG" id="KOG1227">
    <property type="taxonomic scope" value="Eukaryota"/>
</dbReference>
<dbReference type="UniPathway" id="UPA00375"/>
<comment type="subcellular location">
    <subcellularLocation>
        <location evidence="6">Cytoplasm</location>
    </subcellularLocation>
</comment>
<dbReference type="EMBL" id="HE978321">
    <property type="protein sequence ID" value="CCK71606.1"/>
    <property type="molecule type" value="Genomic_DNA"/>
</dbReference>
<gene>
    <name evidence="8" type="primary">KNAG0H01920</name>
    <name evidence="8" type="ordered locus">KNAG_0H01920</name>
</gene>
<dbReference type="OMA" id="FELNPWS"/>
<dbReference type="RefSeq" id="XP_022465851.1">
    <property type="nucleotide sequence ID" value="XM_022609457.1"/>
</dbReference>
<protein>
    <recommendedName>
        <fullName evidence="6">tRNA wybutosine-synthesizing protein 2</fullName>
        <shortName evidence="6">tRNA-yW-synthesizing protein 2</shortName>
    </recommendedName>
    <alternativeName>
        <fullName evidence="6">tRNA(Phe) (4-demethylwyosine(37)-C(7)) aminocarboxypropyltransferase</fullName>
    </alternativeName>
</protein>
<keyword evidence="3 6" id="KW-0949">S-adenosyl-L-methionine</keyword>
<evidence type="ECO:0000256" key="6">
    <source>
        <dbReference type="PIRNR" id="PIRNR038972"/>
    </source>
</evidence>
<keyword evidence="6" id="KW-0963">Cytoplasm</keyword>
<evidence type="ECO:0000256" key="4">
    <source>
        <dbReference type="ARBA" id="ARBA00022694"/>
    </source>
</evidence>
<dbReference type="GO" id="GO:0008175">
    <property type="term" value="F:tRNA methyltransferase activity"/>
    <property type="evidence" value="ECO:0007669"/>
    <property type="project" value="TreeGrafter"/>
</dbReference>
<dbReference type="Pfam" id="PF02475">
    <property type="entry name" value="TRM5-TYW2_MTfase"/>
    <property type="match status" value="1"/>
</dbReference>
<comment type="similarity">
    <text evidence="6">Belongs to the class I-like SAM-binding methyltransferase superfamily. TRM5/TYW2 family.</text>
</comment>
<feature type="domain" description="SAM-dependent methyltransferase TRM5/TYW2-type" evidence="7">
    <location>
        <begin position="130"/>
        <end position="414"/>
    </location>
</feature>
<dbReference type="AlphaFoldDB" id="J7S9N5"/>
<organism evidence="8 9">
    <name type="scientific">Huiozyma naganishii (strain ATCC MYA-139 / BCRC 22969 / CBS 8797 / KCTC 17520 / NBRC 10181 / NCYC 3082 / Yp74L-3)</name>
    <name type="common">Yeast</name>
    <name type="synonym">Kazachstania naganishii</name>
    <dbReference type="NCBI Taxonomy" id="1071383"/>
    <lineage>
        <taxon>Eukaryota</taxon>
        <taxon>Fungi</taxon>
        <taxon>Dikarya</taxon>
        <taxon>Ascomycota</taxon>
        <taxon>Saccharomycotina</taxon>
        <taxon>Saccharomycetes</taxon>
        <taxon>Saccharomycetales</taxon>
        <taxon>Saccharomycetaceae</taxon>
        <taxon>Huiozyma</taxon>
    </lineage>
</organism>
<dbReference type="OrthoDB" id="2387925at2759"/>
<comment type="function">
    <text evidence="6">S-adenosyl-L-methionine-dependent transferase that acts as a component of the wybutosine biosynthesis pathway. Wybutosine is a hyper modified guanosine with a tricyclic base found at the 3'-position adjacent to the anticodon of eukaryotic phenylalanine tRNA. Catalyzes the transfer of the alpha-amino-alpha-carboxypropyl (acp) group from S-adenosyl-L-methionine to the C-7 position of 4-demethylwyosine (imG-14) to produce wybutosine-86.</text>
</comment>
<dbReference type="InterPro" id="IPR030382">
    <property type="entry name" value="MeTrfase_TRM5/TYW2"/>
</dbReference>
<evidence type="ECO:0000259" key="7">
    <source>
        <dbReference type="PROSITE" id="PS51684"/>
    </source>
</evidence>
<dbReference type="GO" id="GO:0102522">
    <property type="term" value="F:tRNA 4-demethylwyosine alpha-amino-alpha-carboxypropyltransferase activity"/>
    <property type="evidence" value="ECO:0007669"/>
    <property type="project" value="UniProtKB-EC"/>
</dbReference>
<dbReference type="GO" id="GO:0030488">
    <property type="term" value="P:tRNA methylation"/>
    <property type="evidence" value="ECO:0007669"/>
    <property type="project" value="EnsemblFungi"/>
</dbReference>
<name>J7S9N5_HUIN7</name>
<reference evidence="8 9" key="1">
    <citation type="journal article" date="2011" name="Proc. Natl. Acad. Sci. U.S.A.">
        <title>Evolutionary erosion of yeast sex chromosomes by mating-type switching accidents.</title>
        <authorList>
            <person name="Gordon J.L."/>
            <person name="Armisen D."/>
            <person name="Proux-Wera E."/>
            <person name="Oheigeartaigh S.S."/>
            <person name="Byrne K.P."/>
            <person name="Wolfe K.H."/>
        </authorList>
    </citation>
    <scope>NUCLEOTIDE SEQUENCE [LARGE SCALE GENOMIC DNA]</scope>
    <source>
        <strain evidence="9">ATCC MYA-139 / BCRC 22969 / CBS 8797 / CCRC 22969 / KCTC 17520 / NBRC 10181 / NCYC 3082</strain>
    </source>
</reference>
<dbReference type="SUPFAM" id="SSF53335">
    <property type="entry name" value="S-adenosyl-L-methionine-dependent methyltransferases"/>
    <property type="match status" value="1"/>
</dbReference>
<keyword evidence="9" id="KW-1185">Reference proteome</keyword>
<dbReference type="Proteomes" id="UP000006310">
    <property type="component" value="Chromosome 8"/>
</dbReference>
<dbReference type="InterPro" id="IPR029063">
    <property type="entry name" value="SAM-dependent_MTases_sf"/>
</dbReference>
<evidence type="ECO:0000256" key="3">
    <source>
        <dbReference type="ARBA" id="ARBA00022691"/>
    </source>
</evidence>
<keyword evidence="2 6" id="KW-0808">Transferase</keyword>
<accession>J7S9N5</accession>
<comment type="pathway">
    <text evidence="1 6">tRNA modification; wybutosine-tRNA(Phe) biosynthesis.</text>
</comment>
<dbReference type="InterPro" id="IPR056743">
    <property type="entry name" value="TRM5-TYW2-like_MTfase"/>
</dbReference>
<comment type="catalytic activity">
    <reaction evidence="5">
        <text>4-demethylwyosine(37) in tRNA(Phe) + S-adenosyl-L-methionine = 4-demethyl-7-[(3S)-3-amino-3-carboxypropyl]wyosine(37) in tRNA(Phe) + S-methyl-5'-thioadenosine + H(+)</text>
        <dbReference type="Rhea" id="RHEA:36355"/>
        <dbReference type="Rhea" id="RHEA-COMP:10164"/>
        <dbReference type="Rhea" id="RHEA-COMP:10378"/>
        <dbReference type="ChEBI" id="CHEBI:15378"/>
        <dbReference type="ChEBI" id="CHEBI:17509"/>
        <dbReference type="ChEBI" id="CHEBI:59789"/>
        <dbReference type="ChEBI" id="CHEBI:64315"/>
        <dbReference type="ChEBI" id="CHEBI:73550"/>
        <dbReference type="EC" id="2.5.1.114"/>
    </reaction>
</comment>
<dbReference type="GO" id="GO:0005737">
    <property type="term" value="C:cytoplasm"/>
    <property type="evidence" value="ECO:0007669"/>
    <property type="project" value="UniProtKB-SubCell"/>
</dbReference>
<dbReference type="PIRSF" id="PIRSF038972">
    <property type="entry name" value="Trm12"/>
    <property type="match status" value="1"/>
</dbReference>